<accession>A0ABY7NIH6</accession>
<organism evidence="8 9">
    <name type="scientific">Sphingomonas abietis</name>
    <dbReference type="NCBI Taxonomy" id="3012344"/>
    <lineage>
        <taxon>Bacteria</taxon>
        <taxon>Pseudomonadati</taxon>
        <taxon>Pseudomonadota</taxon>
        <taxon>Alphaproteobacteria</taxon>
        <taxon>Sphingomonadales</taxon>
        <taxon>Sphingomonadaceae</taxon>
        <taxon>Sphingomonas</taxon>
    </lineage>
</organism>
<dbReference type="InterPro" id="IPR023296">
    <property type="entry name" value="Glyco_hydro_beta-prop_sf"/>
</dbReference>
<protein>
    <submittedName>
        <fullName evidence="8">Family 43 glycosylhydrolase</fullName>
    </submittedName>
</protein>
<evidence type="ECO:0000256" key="1">
    <source>
        <dbReference type="ARBA" id="ARBA00009865"/>
    </source>
</evidence>
<reference evidence="8 9" key="1">
    <citation type="submission" date="2022-12" db="EMBL/GenBank/DDBJ databases">
        <title>Sphingomonas abieness sp. nov., an endophytic bacterium isolated from Abies koreana.</title>
        <authorList>
            <person name="Jiang L."/>
            <person name="Lee J."/>
        </authorList>
    </citation>
    <scope>NUCLEOTIDE SEQUENCE [LARGE SCALE GENOMIC DNA]</scope>
    <source>
        <strain evidence="9">PAMB 00755</strain>
    </source>
</reference>
<keyword evidence="2" id="KW-0624">Polysaccharide degradation</keyword>
<feature type="chain" id="PRO_5046683426" evidence="7">
    <location>
        <begin position="20"/>
        <end position="537"/>
    </location>
</feature>
<dbReference type="Gene3D" id="2.60.120.260">
    <property type="entry name" value="Galactose-binding domain-like"/>
    <property type="match status" value="1"/>
</dbReference>
<dbReference type="PANTHER" id="PTHR43772:SF2">
    <property type="entry name" value="PUTATIVE (AFU_ORTHOLOGUE AFUA_2G04480)-RELATED"/>
    <property type="match status" value="1"/>
</dbReference>
<evidence type="ECO:0000313" key="9">
    <source>
        <dbReference type="Proteomes" id="UP001210865"/>
    </source>
</evidence>
<gene>
    <name evidence="8" type="ORF">PBT88_11275</name>
</gene>
<name>A0ABY7NIH6_9SPHN</name>
<dbReference type="Proteomes" id="UP001210865">
    <property type="component" value="Chromosome"/>
</dbReference>
<keyword evidence="7" id="KW-0732">Signal</keyword>
<dbReference type="InterPro" id="IPR006710">
    <property type="entry name" value="Glyco_hydro_43"/>
</dbReference>
<keyword evidence="9" id="KW-1185">Reference proteome</keyword>
<keyword evidence="3 6" id="KW-0378">Hydrolase</keyword>
<dbReference type="Gene3D" id="2.115.10.20">
    <property type="entry name" value="Glycosyl hydrolase domain, family 43"/>
    <property type="match status" value="1"/>
</dbReference>
<feature type="signal peptide" evidence="7">
    <location>
        <begin position="1"/>
        <end position="19"/>
    </location>
</feature>
<keyword evidence="2" id="KW-0858">Xylan degradation</keyword>
<evidence type="ECO:0000256" key="2">
    <source>
        <dbReference type="ARBA" id="ARBA00022651"/>
    </source>
</evidence>
<sequence>MTKKWFLAAAALAAPALPAAGWAGTGDAAVAAAPTVMPSAPVHFHSAGNPILSDGRYYSTDPAPVVLGDTLWIIAGRDEAPVGVNDFIMNEWQLLATTDPASGDWTHYPAIARPETVFKWAEAGRAYAGQIVKGPDGRLYMYAPVLERDSDAQDRFAIGVAVADRPEGPWVDAHPSGPIISERVPVANDIQNIDPTVMIDDDGRPYIYWGTFGQLRGMELDRDMITPKGPEVPVHSLKGYFEAPWLMKRKGTYYMLYAANNAGPQSNCTPAVYHACLAYGTASSPLGPWTYRGVFLGPVSSTTSHSGAVEFKGQWYLAYHTADAKNGGHFRRSVALDKLNFDDSVSPPAILPVVPTRAPQPAPAPTRNIAMAATPAASNMPVPSQYWIKSLNDGIVPQAPLPPDMWGSWSPHNPASQWIEYRWPQPVTINGSRIWFWGDHPAGSGEGVAPPASWQLQYWDGAWKPVPGASGYGTAVDAPQETRFKTITTRCLRAVFQASQAGGHYAGFGVPEWQVLAPSAHVPTPARDAAPACTSTP</sequence>
<dbReference type="EMBL" id="CP115174">
    <property type="protein sequence ID" value="WBO20795.1"/>
    <property type="molecule type" value="Genomic_DNA"/>
</dbReference>
<dbReference type="PANTHER" id="PTHR43772">
    <property type="entry name" value="ENDO-1,4-BETA-XYLANASE"/>
    <property type="match status" value="1"/>
</dbReference>
<dbReference type="CDD" id="cd08990">
    <property type="entry name" value="GH43_AXH_like"/>
    <property type="match status" value="1"/>
</dbReference>
<evidence type="ECO:0000256" key="7">
    <source>
        <dbReference type="SAM" id="SignalP"/>
    </source>
</evidence>
<keyword evidence="4" id="KW-0119">Carbohydrate metabolism</keyword>
<keyword evidence="5 6" id="KW-0326">Glycosidase</keyword>
<evidence type="ECO:0000256" key="4">
    <source>
        <dbReference type="ARBA" id="ARBA00023277"/>
    </source>
</evidence>
<dbReference type="Pfam" id="PF04616">
    <property type="entry name" value="Glyco_hydro_43"/>
    <property type="match status" value="1"/>
</dbReference>
<comment type="similarity">
    <text evidence="1 6">Belongs to the glycosyl hydrolase 43 family.</text>
</comment>
<dbReference type="RefSeq" id="WP_270075445.1">
    <property type="nucleotide sequence ID" value="NZ_CP115174.1"/>
</dbReference>
<evidence type="ECO:0000256" key="6">
    <source>
        <dbReference type="RuleBase" id="RU361187"/>
    </source>
</evidence>
<evidence type="ECO:0000256" key="3">
    <source>
        <dbReference type="ARBA" id="ARBA00022801"/>
    </source>
</evidence>
<proteinExistence type="inferred from homology"/>
<evidence type="ECO:0000313" key="8">
    <source>
        <dbReference type="EMBL" id="WBO20795.1"/>
    </source>
</evidence>
<evidence type="ECO:0000256" key="5">
    <source>
        <dbReference type="ARBA" id="ARBA00023295"/>
    </source>
</evidence>
<dbReference type="SUPFAM" id="SSF75005">
    <property type="entry name" value="Arabinanase/levansucrase/invertase"/>
    <property type="match status" value="1"/>
</dbReference>
<dbReference type="InterPro" id="IPR052176">
    <property type="entry name" value="Glycosyl_Hydrlase_43_Enz"/>
</dbReference>